<protein>
    <recommendedName>
        <fullName evidence="3">PAS domain-containing protein</fullName>
    </recommendedName>
</protein>
<dbReference type="Proteomes" id="UP000049455">
    <property type="component" value="Unassembled WGS sequence"/>
</dbReference>
<dbReference type="RefSeq" id="WP_055661765.1">
    <property type="nucleotide sequence ID" value="NZ_CYPR01000001.1"/>
</dbReference>
<evidence type="ECO:0000313" key="1">
    <source>
        <dbReference type="EMBL" id="CUH07105.1"/>
    </source>
</evidence>
<dbReference type="OrthoDB" id="7659313at2"/>
<name>A0A0M7B7I6_9RHOB</name>
<dbReference type="AlphaFoldDB" id="A0A0M7B7I6"/>
<proteinExistence type="predicted"/>
<gene>
    <name evidence="1" type="ORF">JSE7799_00005</name>
</gene>
<keyword evidence="2" id="KW-1185">Reference proteome</keyword>
<sequence length="127" mass="13885">MRDTPPPLTSSNQSKALPMLAREAMEDGLGRRGLIFDDGRVAAMGEPLLDLLGFDRDTDLTGLHITQLWRHCNRAKVTAAVQEARRHGRAELTLDMGYIDGARGLACVILTRAPAGDLLLLRVRPAN</sequence>
<organism evidence="1 2">
    <name type="scientific">Jannaschia seosinensis</name>
    <dbReference type="NCBI Taxonomy" id="313367"/>
    <lineage>
        <taxon>Bacteria</taxon>
        <taxon>Pseudomonadati</taxon>
        <taxon>Pseudomonadota</taxon>
        <taxon>Alphaproteobacteria</taxon>
        <taxon>Rhodobacterales</taxon>
        <taxon>Roseobacteraceae</taxon>
        <taxon>Jannaschia</taxon>
    </lineage>
</organism>
<evidence type="ECO:0000313" key="2">
    <source>
        <dbReference type="Proteomes" id="UP000049455"/>
    </source>
</evidence>
<evidence type="ECO:0008006" key="3">
    <source>
        <dbReference type="Google" id="ProtNLM"/>
    </source>
</evidence>
<reference evidence="1 2" key="1">
    <citation type="submission" date="2015-09" db="EMBL/GenBank/DDBJ databases">
        <authorList>
            <person name="Jackson K.R."/>
            <person name="Lunt B.L."/>
            <person name="Fisher J.N.B."/>
            <person name="Gardner A.V."/>
            <person name="Bailey M.E."/>
            <person name="Deus L.M."/>
            <person name="Earl A.S."/>
            <person name="Gibby P.D."/>
            <person name="Hartmann K.A."/>
            <person name="Liu J.E."/>
            <person name="Manci A.M."/>
            <person name="Nielsen D.A."/>
            <person name="Solomon M.B."/>
            <person name="Breakwell D.P."/>
            <person name="Burnett S.H."/>
            <person name="Grose J.H."/>
        </authorList>
    </citation>
    <scope>NUCLEOTIDE SEQUENCE [LARGE SCALE GENOMIC DNA]</scope>
    <source>
        <strain evidence="1 2">CECT 7799</strain>
    </source>
</reference>
<accession>A0A0M7B7I6</accession>
<dbReference type="EMBL" id="CYPR01000001">
    <property type="protein sequence ID" value="CUH07105.1"/>
    <property type="molecule type" value="Genomic_DNA"/>
</dbReference>